<dbReference type="Proteomes" id="UP000029267">
    <property type="component" value="Unassembled WGS sequence"/>
</dbReference>
<proteinExistence type="predicted"/>
<name>A0ABU6BFD5_9BACL</name>
<gene>
    <name evidence="1" type="ORF">EP10_001364</name>
</gene>
<dbReference type="InterPro" id="IPR036812">
    <property type="entry name" value="NAD(P)_OxRdtase_dom_sf"/>
</dbReference>
<comment type="caution">
    <text evidence="1">The sequence shown here is derived from an EMBL/GenBank/DDBJ whole genome shotgun (WGS) entry which is preliminary data.</text>
</comment>
<dbReference type="SUPFAM" id="SSF51430">
    <property type="entry name" value="NAD(P)-linked oxidoreductase"/>
    <property type="match status" value="1"/>
</dbReference>
<dbReference type="Gene3D" id="3.20.20.100">
    <property type="entry name" value="NADP-dependent oxidoreductase domain"/>
    <property type="match status" value="1"/>
</dbReference>
<dbReference type="EMBL" id="JPYA02000001">
    <property type="protein sequence ID" value="MEB3750525.1"/>
    <property type="molecule type" value="Genomic_DNA"/>
</dbReference>
<evidence type="ECO:0000313" key="2">
    <source>
        <dbReference type="Proteomes" id="UP000029267"/>
    </source>
</evidence>
<organism evidence="1 2">
    <name type="scientific">Geobacillus icigianus</name>
    <dbReference type="NCBI Taxonomy" id="1430331"/>
    <lineage>
        <taxon>Bacteria</taxon>
        <taxon>Bacillati</taxon>
        <taxon>Bacillota</taxon>
        <taxon>Bacilli</taxon>
        <taxon>Bacillales</taxon>
        <taxon>Anoxybacillaceae</taxon>
        <taxon>Geobacillus</taxon>
    </lineage>
</organism>
<reference evidence="1 2" key="1">
    <citation type="journal article" date="2014" name="Genome Announc.">
        <title>Draft Genome Sequence of Geobacillus icigianus Strain G1w1T Isolated from Hot Springs in the Valley of Geysers, Kamchatka (Russian Federation).</title>
        <authorList>
            <person name="Bryanskaya A.V."/>
            <person name="Rozanov A.S."/>
            <person name="Logacheva M.D."/>
            <person name="Kotenko A.V."/>
            <person name="Peltek S.E."/>
        </authorList>
    </citation>
    <scope>NUCLEOTIDE SEQUENCE [LARGE SCALE GENOMIC DNA]</scope>
    <source>
        <strain evidence="1 2">G1w1</strain>
    </source>
</reference>
<keyword evidence="2" id="KW-1185">Reference proteome</keyword>
<evidence type="ECO:0008006" key="3">
    <source>
        <dbReference type="Google" id="ProtNLM"/>
    </source>
</evidence>
<evidence type="ECO:0000313" key="1">
    <source>
        <dbReference type="EMBL" id="MEB3750525.1"/>
    </source>
</evidence>
<sequence>MRYRQLGNTDLRVSELSFGTWALDGLNEKADGQEAHTAGIDGCSTAIVKRLCPFARHIRSIQ</sequence>
<protein>
    <recommendedName>
        <fullName evidence="3">Aldo/keto reductase</fullName>
    </recommendedName>
</protein>
<accession>A0ABU6BFD5</accession>